<name>A0A0E0ACN9_9ORYZ</name>
<organism evidence="1">
    <name type="scientific">Oryza glumipatula</name>
    <dbReference type="NCBI Taxonomy" id="40148"/>
    <lineage>
        <taxon>Eukaryota</taxon>
        <taxon>Viridiplantae</taxon>
        <taxon>Streptophyta</taxon>
        <taxon>Embryophyta</taxon>
        <taxon>Tracheophyta</taxon>
        <taxon>Spermatophyta</taxon>
        <taxon>Magnoliopsida</taxon>
        <taxon>Liliopsida</taxon>
        <taxon>Poales</taxon>
        <taxon>Poaceae</taxon>
        <taxon>BOP clade</taxon>
        <taxon>Oryzoideae</taxon>
        <taxon>Oryzeae</taxon>
        <taxon>Oryzinae</taxon>
        <taxon>Oryza</taxon>
    </lineage>
</organism>
<evidence type="ECO:0000313" key="1">
    <source>
        <dbReference type="EnsemblPlants" id="OGLUM06G24390.1"/>
    </source>
</evidence>
<sequence>MPRIGRWAEGEISSALSPHALPPRLVRYLPPFGLLLFDPTIFNFPNMTTIFNLLKIITCPYKTESIQSKSKC</sequence>
<protein>
    <submittedName>
        <fullName evidence="1">Uncharacterized protein</fullName>
    </submittedName>
</protein>
<dbReference type="Proteomes" id="UP000026961">
    <property type="component" value="Chromosome 6"/>
</dbReference>
<dbReference type="EnsemblPlants" id="OGLUM06G24390.1">
    <property type="protein sequence ID" value="OGLUM06G24390.1"/>
    <property type="gene ID" value="OGLUM06G24390"/>
</dbReference>
<dbReference type="Gramene" id="OGLUM06G24390.1">
    <property type="protein sequence ID" value="OGLUM06G24390.1"/>
    <property type="gene ID" value="OGLUM06G24390"/>
</dbReference>
<dbReference type="AlphaFoldDB" id="A0A0E0ACN9"/>
<proteinExistence type="predicted"/>
<keyword evidence="2" id="KW-1185">Reference proteome</keyword>
<accession>A0A0E0ACN9</accession>
<reference evidence="1" key="1">
    <citation type="submission" date="2015-04" db="UniProtKB">
        <authorList>
            <consortium name="EnsemblPlants"/>
        </authorList>
    </citation>
    <scope>IDENTIFICATION</scope>
</reference>
<evidence type="ECO:0000313" key="2">
    <source>
        <dbReference type="Proteomes" id="UP000026961"/>
    </source>
</evidence>
<reference evidence="1" key="2">
    <citation type="submission" date="2018-05" db="EMBL/GenBank/DDBJ databases">
        <title>OgluRS3 (Oryza glumaepatula Reference Sequence Version 3).</title>
        <authorList>
            <person name="Zhang J."/>
            <person name="Kudrna D."/>
            <person name="Lee S."/>
            <person name="Talag J."/>
            <person name="Welchert J."/>
            <person name="Wing R.A."/>
        </authorList>
    </citation>
    <scope>NUCLEOTIDE SEQUENCE [LARGE SCALE GENOMIC DNA]</scope>
</reference>
<dbReference type="HOGENOM" id="CLU_2816838_0_0_1"/>